<evidence type="ECO:0000259" key="7">
    <source>
        <dbReference type="PROSITE" id="PS50109"/>
    </source>
</evidence>
<keyword evidence="4" id="KW-0418">Kinase</keyword>
<dbReference type="SMART" id="SM00388">
    <property type="entry name" value="HisKA"/>
    <property type="match status" value="1"/>
</dbReference>
<dbReference type="Pfam" id="PF00512">
    <property type="entry name" value="HisKA"/>
    <property type="match status" value="1"/>
</dbReference>
<dbReference type="InterPro" id="IPR036097">
    <property type="entry name" value="HisK_dim/P_sf"/>
</dbReference>
<evidence type="ECO:0000256" key="2">
    <source>
        <dbReference type="ARBA" id="ARBA00012438"/>
    </source>
</evidence>
<dbReference type="InterPro" id="IPR005467">
    <property type="entry name" value="His_kinase_dom"/>
</dbReference>
<dbReference type="SUPFAM" id="SSF47384">
    <property type="entry name" value="Homodimeric domain of signal transducing histidine kinase"/>
    <property type="match status" value="1"/>
</dbReference>
<evidence type="ECO:0000256" key="3">
    <source>
        <dbReference type="ARBA" id="ARBA00022679"/>
    </source>
</evidence>
<proteinExistence type="predicted"/>
<feature type="transmembrane region" description="Helical" evidence="6">
    <location>
        <begin position="78"/>
        <end position="98"/>
    </location>
</feature>
<dbReference type="Gene3D" id="3.30.450.20">
    <property type="entry name" value="PAS domain"/>
    <property type="match status" value="1"/>
</dbReference>
<feature type="region of interest" description="Disordered" evidence="5">
    <location>
        <begin position="863"/>
        <end position="887"/>
    </location>
</feature>
<dbReference type="Gene3D" id="3.30.565.10">
    <property type="entry name" value="Histidine kinase-like ATPase, C-terminal domain"/>
    <property type="match status" value="1"/>
</dbReference>
<dbReference type="InterPro" id="IPR003661">
    <property type="entry name" value="HisK_dim/P_dom"/>
</dbReference>
<dbReference type="SUPFAM" id="SSF55874">
    <property type="entry name" value="ATPase domain of HSP90 chaperone/DNA topoisomerase II/histidine kinase"/>
    <property type="match status" value="1"/>
</dbReference>
<evidence type="ECO:0000256" key="6">
    <source>
        <dbReference type="SAM" id="Phobius"/>
    </source>
</evidence>
<dbReference type="InterPro" id="IPR036890">
    <property type="entry name" value="HATPase_C_sf"/>
</dbReference>
<dbReference type="GO" id="GO:0009927">
    <property type="term" value="F:histidine phosphotransfer kinase activity"/>
    <property type="evidence" value="ECO:0007669"/>
    <property type="project" value="TreeGrafter"/>
</dbReference>
<dbReference type="PANTHER" id="PTHR43047:SF72">
    <property type="entry name" value="OSMOSENSING HISTIDINE PROTEIN KINASE SLN1"/>
    <property type="match status" value="1"/>
</dbReference>
<dbReference type="AlphaFoldDB" id="A0A1G6XI94"/>
<dbReference type="EC" id="2.7.13.3" evidence="2"/>
<reference evidence="8 9" key="1">
    <citation type="submission" date="2016-10" db="EMBL/GenBank/DDBJ databases">
        <authorList>
            <person name="de Groot N.N."/>
        </authorList>
    </citation>
    <scope>NUCLEOTIDE SEQUENCE [LARGE SCALE GENOMIC DNA]</scope>
    <source>
        <strain evidence="8 9">ATCC 700224</strain>
    </source>
</reference>
<keyword evidence="6" id="KW-1133">Transmembrane helix</keyword>
<dbReference type="SMART" id="SM00387">
    <property type="entry name" value="HATPase_c"/>
    <property type="match status" value="1"/>
</dbReference>
<dbReference type="GO" id="GO:0005886">
    <property type="term" value="C:plasma membrane"/>
    <property type="evidence" value="ECO:0007669"/>
    <property type="project" value="TreeGrafter"/>
</dbReference>
<evidence type="ECO:0000256" key="1">
    <source>
        <dbReference type="ARBA" id="ARBA00000085"/>
    </source>
</evidence>
<dbReference type="Proteomes" id="UP000199412">
    <property type="component" value="Unassembled WGS sequence"/>
</dbReference>
<evidence type="ECO:0000313" key="8">
    <source>
        <dbReference type="EMBL" id="SDD77027.1"/>
    </source>
</evidence>
<dbReference type="InterPro" id="IPR035965">
    <property type="entry name" value="PAS-like_dom_sf"/>
</dbReference>
<dbReference type="Pfam" id="PF12860">
    <property type="entry name" value="PAS_7"/>
    <property type="match status" value="2"/>
</dbReference>
<gene>
    <name evidence="8" type="ORF">SAMN05421720_101489</name>
</gene>
<sequence length="887" mass="96446">MTPSAGPQRKRGRGQRFARFGTERDLASRPPTSAAPVVVVLLCLSTAPANAQDPATSLMPQNKPLFGLLDPTLLADPFAFVALGLLTLTVLLGAGLWWQMRRRHQVEHDLEDQTRQVRTLRETLAAGRDGYFLWLHQAEEAVCSRRLAVLLGLSAGTSSGIGDVVADVADDSRPGLLRAIEHLRKDGVPFTVTVSHGQSGGQIEFKGTRVADPNTGQALADVLWVRDATLDGRAVDRLSTETSRLRHASTRLRATLDALPCPVWVRDGDLSLVACNDAYARAVEAADPGTAVTGGHDLAGGDTGRELRALAARSRAADAPLSERFHLVIEGTRRLMEITEAPFDQPSEDGADRLTVGIARDISVLEDLENRLAGEQANQAVVLEHLSTAIAIFGAATRLTYHNPAFARLWHLESNWLRETQPSYGDLLDELRDRRALPEVPDYPAFKAAEVDRFTSLIAPMEDLVHLPDGKALRRVIAPQPLGGLLLTYEDVTDTLSLERSYNTLTAVQRETLDHLHEAVGVFGTDGRLKLANPAFGTLWGPDAANVETPPQLSEFLDLLRDRFTEETGWRHHRFAVLTPPSQRSPHRGRVTLVDGPVLDYACVPLPDGGVLLSYNDVSDTARVEKALRDRAQSLSAASMLRADFITSLSYELRTPMTTIVGFSEMLCAEYHGNLNAQQFDYAQSIADTARELVSILNDIADLVTIEAGRSALDVDAFDLHDTVTAVVERCRENTRRRAVAIELMCPPDIGWMVGDESRIRQILFHLISGAVKASPTATTVEITVKLTKALGDEETATLTVADHGSETAGRHASTSQDFSGGASLAMLLVRRFAEMHGGTIVVHADPGVGTTVTCHLPTGRAKTVTTHDPARFPAKPTRGETLDQFL</sequence>
<dbReference type="SUPFAM" id="SSF55785">
    <property type="entry name" value="PYP-like sensor domain (PAS domain)"/>
    <property type="match status" value="2"/>
</dbReference>
<keyword evidence="6" id="KW-0472">Membrane</keyword>
<dbReference type="Gene3D" id="1.10.287.130">
    <property type="match status" value="1"/>
</dbReference>
<evidence type="ECO:0000256" key="5">
    <source>
        <dbReference type="SAM" id="MobiDB-lite"/>
    </source>
</evidence>
<evidence type="ECO:0000313" key="9">
    <source>
        <dbReference type="Proteomes" id="UP000199412"/>
    </source>
</evidence>
<dbReference type="InterPro" id="IPR000014">
    <property type="entry name" value="PAS"/>
</dbReference>
<dbReference type="GO" id="GO:0000155">
    <property type="term" value="F:phosphorelay sensor kinase activity"/>
    <property type="evidence" value="ECO:0007669"/>
    <property type="project" value="InterPro"/>
</dbReference>
<dbReference type="STRING" id="69960.SAMN05421720_101489"/>
<keyword evidence="6" id="KW-0812">Transmembrane</keyword>
<dbReference type="InterPro" id="IPR003594">
    <property type="entry name" value="HATPase_dom"/>
</dbReference>
<comment type="catalytic activity">
    <reaction evidence="1">
        <text>ATP + protein L-histidine = ADP + protein N-phospho-L-histidine.</text>
        <dbReference type="EC" id="2.7.13.3"/>
    </reaction>
</comment>
<organism evidence="8 9">
    <name type="scientific">Rhodospira trueperi</name>
    <dbReference type="NCBI Taxonomy" id="69960"/>
    <lineage>
        <taxon>Bacteria</taxon>
        <taxon>Pseudomonadati</taxon>
        <taxon>Pseudomonadota</taxon>
        <taxon>Alphaproteobacteria</taxon>
        <taxon>Rhodospirillales</taxon>
        <taxon>Rhodospirillaceae</taxon>
        <taxon>Rhodospira</taxon>
    </lineage>
</organism>
<dbReference type="EMBL" id="FNAP01000001">
    <property type="protein sequence ID" value="SDD77027.1"/>
    <property type="molecule type" value="Genomic_DNA"/>
</dbReference>
<dbReference type="Pfam" id="PF02518">
    <property type="entry name" value="HATPase_c"/>
    <property type="match status" value="1"/>
</dbReference>
<dbReference type="PANTHER" id="PTHR43047">
    <property type="entry name" value="TWO-COMPONENT HISTIDINE PROTEIN KINASE"/>
    <property type="match status" value="1"/>
</dbReference>
<accession>A0A1G6XI94</accession>
<dbReference type="PROSITE" id="PS50109">
    <property type="entry name" value="HIS_KIN"/>
    <property type="match status" value="1"/>
</dbReference>
<feature type="compositionally biased region" description="Basic and acidic residues" evidence="5">
    <location>
        <begin position="878"/>
        <end position="887"/>
    </location>
</feature>
<dbReference type="CDD" id="cd00082">
    <property type="entry name" value="HisKA"/>
    <property type="match status" value="1"/>
</dbReference>
<keyword evidence="9" id="KW-1185">Reference proteome</keyword>
<feature type="region of interest" description="Disordered" evidence="5">
    <location>
        <begin position="1"/>
        <end position="30"/>
    </location>
</feature>
<dbReference type="SMART" id="SM00091">
    <property type="entry name" value="PAS"/>
    <property type="match status" value="4"/>
</dbReference>
<feature type="domain" description="Histidine kinase" evidence="7">
    <location>
        <begin position="648"/>
        <end position="861"/>
    </location>
</feature>
<protein>
    <recommendedName>
        <fullName evidence="2">histidine kinase</fullName>
        <ecNumber evidence="2">2.7.13.3</ecNumber>
    </recommendedName>
</protein>
<keyword evidence="3" id="KW-0808">Transferase</keyword>
<evidence type="ECO:0000256" key="4">
    <source>
        <dbReference type="ARBA" id="ARBA00022777"/>
    </source>
</evidence>
<name>A0A1G6XI94_9PROT</name>